<dbReference type="GO" id="GO:0005886">
    <property type="term" value="C:plasma membrane"/>
    <property type="evidence" value="ECO:0007669"/>
    <property type="project" value="UniProtKB-SubCell"/>
</dbReference>
<accession>A0A1F5VXU6</accession>
<dbReference type="InterPro" id="IPR003593">
    <property type="entry name" value="AAA+_ATPase"/>
</dbReference>
<dbReference type="Gene3D" id="3.40.50.300">
    <property type="entry name" value="P-loop containing nucleotide triphosphate hydrolases"/>
    <property type="match status" value="1"/>
</dbReference>
<dbReference type="PANTHER" id="PTHR42711:SF5">
    <property type="entry name" value="ABC TRANSPORTER ATP-BINDING PROTEIN NATA"/>
    <property type="match status" value="1"/>
</dbReference>
<proteinExistence type="inferred from homology"/>
<evidence type="ECO:0000313" key="11">
    <source>
        <dbReference type="Proteomes" id="UP000178943"/>
    </source>
</evidence>
<evidence type="ECO:0000256" key="5">
    <source>
        <dbReference type="ARBA" id="ARBA00022741"/>
    </source>
</evidence>
<comment type="subcellular location">
    <subcellularLocation>
        <location evidence="1">Cell membrane</location>
    </subcellularLocation>
</comment>
<dbReference type="STRING" id="1817863.A2Y62_19550"/>
<dbReference type="Proteomes" id="UP000178943">
    <property type="component" value="Unassembled WGS sequence"/>
</dbReference>
<dbReference type="InterPro" id="IPR017871">
    <property type="entry name" value="ABC_transporter-like_CS"/>
</dbReference>
<evidence type="ECO:0000256" key="7">
    <source>
        <dbReference type="ARBA" id="ARBA00022967"/>
    </source>
</evidence>
<evidence type="ECO:0000256" key="2">
    <source>
        <dbReference type="ARBA" id="ARBA00005417"/>
    </source>
</evidence>
<feature type="domain" description="ABC transporter" evidence="9">
    <location>
        <begin position="10"/>
        <end position="236"/>
    </location>
</feature>
<gene>
    <name evidence="10" type="ORF">A2Y62_19550</name>
</gene>
<dbReference type="InterPro" id="IPR027417">
    <property type="entry name" value="P-loop_NTPase"/>
</dbReference>
<keyword evidence="5" id="KW-0547">Nucleotide-binding</keyword>
<dbReference type="PROSITE" id="PS50893">
    <property type="entry name" value="ABC_TRANSPORTER_2"/>
    <property type="match status" value="1"/>
</dbReference>
<protein>
    <submittedName>
        <fullName evidence="10">ABC transporter ATP-binding protein</fullName>
    </submittedName>
</protein>
<evidence type="ECO:0000259" key="9">
    <source>
        <dbReference type="PROSITE" id="PS50893"/>
    </source>
</evidence>
<keyword evidence="8" id="KW-0472">Membrane</keyword>
<reference evidence="10 11" key="1">
    <citation type="journal article" date="2016" name="Nat. Commun.">
        <title>Thousands of microbial genomes shed light on interconnected biogeochemical processes in an aquifer system.</title>
        <authorList>
            <person name="Anantharaman K."/>
            <person name="Brown C.T."/>
            <person name="Hug L.A."/>
            <person name="Sharon I."/>
            <person name="Castelle C.J."/>
            <person name="Probst A.J."/>
            <person name="Thomas B.C."/>
            <person name="Singh A."/>
            <person name="Wilkins M.J."/>
            <person name="Karaoz U."/>
            <person name="Brodie E.L."/>
            <person name="Williams K.H."/>
            <person name="Hubbard S.S."/>
            <person name="Banfield J.F."/>
        </authorList>
    </citation>
    <scope>NUCLEOTIDE SEQUENCE [LARGE SCALE GENOMIC DNA]</scope>
</reference>
<keyword evidence="3" id="KW-0813">Transport</keyword>
<dbReference type="InterPro" id="IPR003439">
    <property type="entry name" value="ABC_transporter-like_ATP-bd"/>
</dbReference>
<dbReference type="EMBL" id="MFGW01000016">
    <property type="protein sequence ID" value="OGF68145.1"/>
    <property type="molecule type" value="Genomic_DNA"/>
</dbReference>
<keyword evidence="4" id="KW-1003">Cell membrane</keyword>
<evidence type="ECO:0000313" key="10">
    <source>
        <dbReference type="EMBL" id="OGF68145.1"/>
    </source>
</evidence>
<dbReference type="InterPro" id="IPR050763">
    <property type="entry name" value="ABC_transporter_ATP-binding"/>
</dbReference>
<organism evidence="10 11">
    <name type="scientific">Candidatus Fischerbacteria bacterium RBG_13_37_8</name>
    <dbReference type="NCBI Taxonomy" id="1817863"/>
    <lineage>
        <taxon>Bacteria</taxon>
        <taxon>Candidatus Fischeribacteriota</taxon>
    </lineage>
</organism>
<dbReference type="PANTHER" id="PTHR42711">
    <property type="entry name" value="ABC TRANSPORTER ATP-BINDING PROTEIN"/>
    <property type="match status" value="1"/>
</dbReference>
<dbReference type="GO" id="GO:0016887">
    <property type="term" value="F:ATP hydrolysis activity"/>
    <property type="evidence" value="ECO:0007669"/>
    <property type="project" value="InterPro"/>
</dbReference>
<dbReference type="PROSITE" id="PS00211">
    <property type="entry name" value="ABC_TRANSPORTER_1"/>
    <property type="match status" value="1"/>
</dbReference>
<evidence type="ECO:0000256" key="1">
    <source>
        <dbReference type="ARBA" id="ARBA00004236"/>
    </source>
</evidence>
<dbReference type="FunFam" id="3.40.50.300:FF:000589">
    <property type="entry name" value="ABC transporter, ATP-binding subunit"/>
    <property type="match status" value="1"/>
</dbReference>
<dbReference type="Pfam" id="PF00005">
    <property type="entry name" value="ABC_tran"/>
    <property type="match status" value="1"/>
</dbReference>
<comment type="caution">
    <text evidence="10">The sequence shown here is derived from an EMBL/GenBank/DDBJ whole genome shotgun (WGS) entry which is preliminary data.</text>
</comment>
<comment type="similarity">
    <text evidence="2">Belongs to the ABC transporter superfamily.</text>
</comment>
<keyword evidence="6 10" id="KW-0067">ATP-binding</keyword>
<dbReference type="SMART" id="SM00382">
    <property type="entry name" value="AAA"/>
    <property type="match status" value="1"/>
</dbReference>
<dbReference type="GO" id="GO:0005524">
    <property type="term" value="F:ATP binding"/>
    <property type="evidence" value="ECO:0007669"/>
    <property type="project" value="UniProtKB-KW"/>
</dbReference>
<dbReference type="AlphaFoldDB" id="A0A1F5VXU6"/>
<evidence type="ECO:0000256" key="6">
    <source>
        <dbReference type="ARBA" id="ARBA00022840"/>
    </source>
</evidence>
<name>A0A1F5VXU6_9BACT</name>
<sequence>MTANEREAVIEVRDVRRYFKNVKAVDGVDLRIRQGEYVALLGPNGAGKTTLVEIIEGIQQPDSGEIKIMNKSWNGNESDLRKKMGISLQETYFVDKLRVIEILNIFAAFYNQRESVSEEILTIIGMQDKRKSYFMNLSGGQKQRLALGVALINKPEILILDEPTTGLDPQARREIWNIVRQLKKTNTTLILTTHYMEEAEYLCNRVIIMDKGKFIAEGTLDELLTRYAHRELILFSTEMPVKDDLFDNIPGVIKTYLNLQGNGGCIFVKSITVTLPVVLKKLEENGIKLEKLECRRMNLNDLFLALTGRSLDDSTIEDTCNFAI</sequence>
<dbReference type="SUPFAM" id="SSF52540">
    <property type="entry name" value="P-loop containing nucleoside triphosphate hydrolases"/>
    <property type="match status" value="1"/>
</dbReference>
<evidence type="ECO:0000256" key="4">
    <source>
        <dbReference type="ARBA" id="ARBA00022475"/>
    </source>
</evidence>
<evidence type="ECO:0000256" key="8">
    <source>
        <dbReference type="ARBA" id="ARBA00023136"/>
    </source>
</evidence>
<evidence type="ECO:0000256" key="3">
    <source>
        <dbReference type="ARBA" id="ARBA00022448"/>
    </source>
</evidence>
<keyword evidence="7" id="KW-1278">Translocase</keyword>
<dbReference type="CDD" id="cd03230">
    <property type="entry name" value="ABC_DR_subfamily_A"/>
    <property type="match status" value="1"/>
</dbReference>